<sequence>TMSTLGIRCLLGTAVFSITFVCSSGWPPQRSCQPLSYSRCYNFSRIARQRWYEMWSAPATRYHCVVRDYSSAQYAMNWTDRPSLTGTALSHMKFQFSRKKDPDFDIQVTNGRYFQQFLDTDNVNWILLATCFERQGQLKVQILQTNPCIILPLHIKLRIHSLLTRNGFHEQFEATLCSVTASGDKPRFFDGVGQFQQKPS</sequence>
<dbReference type="EMBL" id="JABSTQ010009316">
    <property type="protein sequence ID" value="KAG0430527.1"/>
    <property type="molecule type" value="Genomic_DNA"/>
</dbReference>
<organism evidence="1 2">
    <name type="scientific">Ixodes persulcatus</name>
    <name type="common">Taiga tick</name>
    <dbReference type="NCBI Taxonomy" id="34615"/>
    <lineage>
        <taxon>Eukaryota</taxon>
        <taxon>Metazoa</taxon>
        <taxon>Ecdysozoa</taxon>
        <taxon>Arthropoda</taxon>
        <taxon>Chelicerata</taxon>
        <taxon>Arachnida</taxon>
        <taxon>Acari</taxon>
        <taxon>Parasitiformes</taxon>
        <taxon>Ixodida</taxon>
        <taxon>Ixodoidea</taxon>
        <taxon>Ixodidae</taxon>
        <taxon>Ixodinae</taxon>
        <taxon>Ixodes</taxon>
    </lineage>
</organism>
<feature type="non-terminal residue" evidence="1">
    <location>
        <position position="200"/>
    </location>
</feature>
<gene>
    <name evidence="1" type="ORF">HPB47_022611</name>
</gene>
<proteinExistence type="predicted"/>
<reference evidence="1 2" key="1">
    <citation type="journal article" date="2020" name="Cell">
        <title>Large-Scale Comparative Analyses of Tick Genomes Elucidate Their Genetic Diversity and Vector Capacities.</title>
        <authorList>
            <consortium name="Tick Genome and Microbiome Consortium (TIGMIC)"/>
            <person name="Jia N."/>
            <person name="Wang J."/>
            <person name="Shi W."/>
            <person name="Du L."/>
            <person name="Sun Y."/>
            <person name="Zhan W."/>
            <person name="Jiang J.F."/>
            <person name="Wang Q."/>
            <person name="Zhang B."/>
            <person name="Ji P."/>
            <person name="Bell-Sakyi L."/>
            <person name="Cui X.M."/>
            <person name="Yuan T.T."/>
            <person name="Jiang B.G."/>
            <person name="Yang W.F."/>
            <person name="Lam T.T."/>
            <person name="Chang Q.C."/>
            <person name="Ding S.J."/>
            <person name="Wang X.J."/>
            <person name="Zhu J.G."/>
            <person name="Ruan X.D."/>
            <person name="Zhao L."/>
            <person name="Wei J.T."/>
            <person name="Ye R.Z."/>
            <person name="Que T.C."/>
            <person name="Du C.H."/>
            <person name="Zhou Y.H."/>
            <person name="Cheng J.X."/>
            <person name="Dai P.F."/>
            <person name="Guo W.B."/>
            <person name="Han X.H."/>
            <person name="Huang E.J."/>
            <person name="Li L.F."/>
            <person name="Wei W."/>
            <person name="Gao Y.C."/>
            <person name="Liu J.Z."/>
            <person name="Shao H.Z."/>
            <person name="Wang X."/>
            <person name="Wang C.C."/>
            <person name="Yang T.C."/>
            <person name="Huo Q.B."/>
            <person name="Li W."/>
            <person name="Chen H.Y."/>
            <person name="Chen S.E."/>
            <person name="Zhou L.G."/>
            <person name="Ni X.B."/>
            <person name="Tian J.H."/>
            <person name="Sheng Y."/>
            <person name="Liu T."/>
            <person name="Pan Y.S."/>
            <person name="Xia L.Y."/>
            <person name="Li J."/>
            <person name="Zhao F."/>
            <person name="Cao W.C."/>
        </authorList>
    </citation>
    <scope>NUCLEOTIDE SEQUENCE [LARGE SCALE GENOMIC DNA]</scope>
    <source>
        <strain evidence="1">Iper-2018</strain>
    </source>
</reference>
<keyword evidence="2" id="KW-1185">Reference proteome</keyword>
<dbReference type="Proteomes" id="UP000805193">
    <property type="component" value="Unassembled WGS sequence"/>
</dbReference>
<feature type="non-terminal residue" evidence="1">
    <location>
        <position position="1"/>
    </location>
</feature>
<comment type="caution">
    <text evidence="1">The sequence shown here is derived from an EMBL/GenBank/DDBJ whole genome shotgun (WGS) entry which is preliminary data.</text>
</comment>
<evidence type="ECO:0000313" key="1">
    <source>
        <dbReference type="EMBL" id="KAG0430527.1"/>
    </source>
</evidence>
<name>A0AC60Q983_IXOPE</name>
<protein>
    <submittedName>
        <fullName evidence="1">Uncharacterized protein</fullName>
    </submittedName>
</protein>
<accession>A0AC60Q983</accession>
<evidence type="ECO:0000313" key="2">
    <source>
        <dbReference type="Proteomes" id="UP000805193"/>
    </source>
</evidence>